<accession>A0A965ZJE9</accession>
<proteinExistence type="predicted"/>
<organism evidence="2 3">
    <name type="scientific">Mucilaginibacter agri</name>
    <dbReference type="NCBI Taxonomy" id="2695265"/>
    <lineage>
        <taxon>Bacteria</taxon>
        <taxon>Pseudomonadati</taxon>
        <taxon>Bacteroidota</taxon>
        <taxon>Sphingobacteriia</taxon>
        <taxon>Sphingobacteriales</taxon>
        <taxon>Sphingobacteriaceae</taxon>
        <taxon>Mucilaginibacter</taxon>
    </lineage>
</organism>
<reference evidence="2" key="1">
    <citation type="submission" date="2020-01" db="EMBL/GenBank/DDBJ databases">
        <authorList>
            <person name="Seo Y.L."/>
        </authorList>
    </citation>
    <scope>NUCLEOTIDE SEQUENCE</scope>
    <source>
        <strain evidence="2">R11</strain>
    </source>
</reference>
<comment type="caution">
    <text evidence="2">The sequence shown here is derived from an EMBL/GenBank/DDBJ whole genome shotgun (WGS) entry which is preliminary data.</text>
</comment>
<gene>
    <name evidence="2" type="ORF">GSY63_17685</name>
</gene>
<dbReference type="RefSeq" id="WP_166587172.1">
    <property type="nucleotide sequence ID" value="NZ_WWEO01000044.1"/>
</dbReference>
<dbReference type="Proteomes" id="UP000638732">
    <property type="component" value="Unassembled WGS sequence"/>
</dbReference>
<name>A0A965ZJE9_9SPHI</name>
<evidence type="ECO:0000313" key="3">
    <source>
        <dbReference type="Proteomes" id="UP000638732"/>
    </source>
</evidence>
<keyword evidence="3" id="KW-1185">Reference proteome</keyword>
<reference evidence="2" key="2">
    <citation type="submission" date="2020-10" db="EMBL/GenBank/DDBJ databases">
        <title>Mucilaginibacter sp. nov., isolated from soil.</title>
        <authorList>
            <person name="Jeon C.O."/>
        </authorList>
    </citation>
    <scope>NUCLEOTIDE SEQUENCE</scope>
    <source>
        <strain evidence="2">R11</strain>
    </source>
</reference>
<keyword evidence="1" id="KW-0732">Signal</keyword>
<dbReference type="EMBL" id="WWEO01000044">
    <property type="protein sequence ID" value="NCD71203.1"/>
    <property type="molecule type" value="Genomic_DNA"/>
</dbReference>
<feature type="signal peptide" evidence="1">
    <location>
        <begin position="1"/>
        <end position="21"/>
    </location>
</feature>
<sequence>MMKKYLLAVIMLFLGFSKVQAQHINFQDMLSLVGASTAQINQFLTVGKKFEFLSTDMTQGIPVNKYQNRYGADGFRETVITGMGTRQVDGKVLHVLSYTTTSVKHINELIKQITKYGYPLTFKGNDNDKMIRTYESDLYSVAVYTPLPGKSGYYSVEVHEKRLITLD</sequence>
<evidence type="ECO:0000313" key="2">
    <source>
        <dbReference type="EMBL" id="NCD71203.1"/>
    </source>
</evidence>
<dbReference type="AlphaFoldDB" id="A0A965ZJE9"/>
<evidence type="ECO:0008006" key="4">
    <source>
        <dbReference type="Google" id="ProtNLM"/>
    </source>
</evidence>
<feature type="chain" id="PRO_5037052539" description="DUF4251 domain-containing protein" evidence="1">
    <location>
        <begin position="22"/>
        <end position="167"/>
    </location>
</feature>
<protein>
    <recommendedName>
        <fullName evidence="4">DUF4251 domain-containing protein</fullName>
    </recommendedName>
</protein>
<evidence type="ECO:0000256" key="1">
    <source>
        <dbReference type="SAM" id="SignalP"/>
    </source>
</evidence>